<reference evidence="4" key="1">
    <citation type="submission" date="2022-12" db="EMBL/GenBank/DDBJ databases">
        <title>Draft genome assemblies for two species of Escallonia (Escalloniales).</title>
        <authorList>
            <person name="Chanderbali A."/>
            <person name="Dervinis C."/>
            <person name="Anghel I."/>
            <person name="Soltis D."/>
            <person name="Soltis P."/>
            <person name="Zapata F."/>
        </authorList>
    </citation>
    <scope>NUCLEOTIDE SEQUENCE</scope>
    <source>
        <strain evidence="4">UCBG64.0493</strain>
        <tissue evidence="4">Leaf</tissue>
    </source>
</reference>
<evidence type="ECO:0000256" key="2">
    <source>
        <dbReference type="ARBA" id="ARBA00022801"/>
    </source>
</evidence>
<gene>
    <name evidence="4" type="ORF">RJ639_040725</name>
</gene>
<name>A0AA88WGJ3_9ASTE</name>
<dbReference type="InterPro" id="IPR008380">
    <property type="entry name" value="HAD-SF_hydro_IG_5-nucl"/>
</dbReference>
<keyword evidence="1" id="KW-0479">Metal-binding</keyword>
<dbReference type="GO" id="GO:0046872">
    <property type="term" value="F:metal ion binding"/>
    <property type="evidence" value="ECO:0007669"/>
    <property type="project" value="UniProtKB-KW"/>
</dbReference>
<keyword evidence="2" id="KW-0378">Hydrolase</keyword>
<dbReference type="Pfam" id="PF05761">
    <property type="entry name" value="5_nucleotid"/>
    <property type="match status" value="1"/>
</dbReference>
<keyword evidence="5" id="KW-1185">Reference proteome</keyword>
<dbReference type="GO" id="GO:0008253">
    <property type="term" value="F:5'-nucleotidase activity"/>
    <property type="evidence" value="ECO:0007669"/>
    <property type="project" value="TreeGrafter"/>
</dbReference>
<dbReference type="EMBL" id="JAVXUP010000529">
    <property type="protein sequence ID" value="KAK3025819.1"/>
    <property type="molecule type" value="Genomic_DNA"/>
</dbReference>
<dbReference type="PANTHER" id="PTHR12103">
    <property type="entry name" value="5'-NUCLEOTIDASE DOMAIN-CONTAINING"/>
    <property type="match status" value="1"/>
</dbReference>
<dbReference type="InterPro" id="IPR036412">
    <property type="entry name" value="HAD-like_sf"/>
</dbReference>
<keyword evidence="3" id="KW-0460">Magnesium</keyword>
<dbReference type="SUPFAM" id="SSF56784">
    <property type="entry name" value="HAD-like"/>
    <property type="match status" value="1"/>
</dbReference>
<protein>
    <submittedName>
        <fullName evidence="4">Uncharacterized protein</fullName>
    </submittedName>
</protein>
<evidence type="ECO:0000313" key="5">
    <source>
        <dbReference type="Proteomes" id="UP001188597"/>
    </source>
</evidence>
<comment type="caution">
    <text evidence="4">The sequence shown here is derived from an EMBL/GenBank/DDBJ whole genome shotgun (WGS) entry which is preliminary data.</text>
</comment>
<organism evidence="4 5">
    <name type="scientific">Escallonia herrerae</name>
    <dbReference type="NCBI Taxonomy" id="1293975"/>
    <lineage>
        <taxon>Eukaryota</taxon>
        <taxon>Viridiplantae</taxon>
        <taxon>Streptophyta</taxon>
        <taxon>Embryophyta</taxon>
        <taxon>Tracheophyta</taxon>
        <taxon>Spermatophyta</taxon>
        <taxon>Magnoliopsida</taxon>
        <taxon>eudicotyledons</taxon>
        <taxon>Gunneridae</taxon>
        <taxon>Pentapetalae</taxon>
        <taxon>asterids</taxon>
        <taxon>campanulids</taxon>
        <taxon>Escalloniales</taxon>
        <taxon>Escalloniaceae</taxon>
        <taxon>Escallonia</taxon>
    </lineage>
</organism>
<dbReference type="AlphaFoldDB" id="A0AA88WGJ3"/>
<dbReference type="Proteomes" id="UP001188597">
    <property type="component" value="Unassembled WGS sequence"/>
</dbReference>
<evidence type="ECO:0000256" key="3">
    <source>
        <dbReference type="ARBA" id="ARBA00022842"/>
    </source>
</evidence>
<proteinExistence type="predicted"/>
<dbReference type="PANTHER" id="PTHR12103:SF12">
    <property type="entry name" value="FI20020P1"/>
    <property type="match status" value="1"/>
</dbReference>
<accession>A0AA88WGJ3</accession>
<sequence length="141" mass="15333">MGEFGGGGFEGNNNTINSHGGPFGGGLHEGVVLLLGKAAREAEFHIIQELLGKSHSNVANSGRSEAYKSLLAGLNEERQKTCSTMRTVFNRSFGATFLTDTSQESAFAYNIHQYADVYTSKAGQRTLCSIHPRRGFMYHLT</sequence>
<evidence type="ECO:0000313" key="4">
    <source>
        <dbReference type="EMBL" id="KAK3025819.1"/>
    </source>
</evidence>
<evidence type="ECO:0000256" key="1">
    <source>
        <dbReference type="ARBA" id="ARBA00022723"/>
    </source>
</evidence>